<accession>A0A3M7RPB9</accession>
<keyword evidence="4" id="KW-1185">Reference proteome</keyword>
<name>A0A3M7RPB9_BRAPC</name>
<dbReference type="Proteomes" id="UP000276133">
    <property type="component" value="Unassembled WGS sequence"/>
</dbReference>
<evidence type="ECO:0000256" key="2">
    <source>
        <dbReference type="SAM" id="Phobius"/>
    </source>
</evidence>
<protein>
    <submittedName>
        <fullName evidence="3">Uncharacterized protein</fullName>
    </submittedName>
</protein>
<evidence type="ECO:0000256" key="1">
    <source>
        <dbReference type="SAM" id="MobiDB-lite"/>
    </source>
</evidence>
<keyword evidence="2" id="KW-0472">Membrane</keyword>
<organism evidence="3 4">
    <name type="scientific">Brachionus plicatilis</name>
    <name type="common">Marine rotifer</name>
    <name type="synonym">Brachionus muelleri</name>
    <dbReference type="NCBI Taxonomy" id="10195"/>
    <lineage>
        <taxon>Eukaryota</taxon>
        <taxon>Metazoa</taxon>
        <taxon>Spiralia</taxon>
        <taxon>Gnathifera</taxon>
        <taxon>Rotifera</taxon>
        <taxon>Eurotatoria</taxon>
        <taxon>Monogononta</taxon>
        <taxon>Pseudotrocha</taxon>
        <taxon>Ploima</taxon>
        <taxon>Brachionidae</taxon>
        <taxon>Brachionus</taxon>
    </lineage>
</organism>
<dbReference type="EMBL" id="REGN01002955">
    <property type="protein sequence ID" value="RNA25250.1"/>
    <property type="molecule type" value="Genomic_DNA"/>
</dbReference>
<keyword evidence="2" id="KW-1133">Transmembrane helix</keyword>
<keyword evidence="2" id="KW-0812">Transmembrane</keyword>
<comment type="caution">
    <text evidence="3">The sequence shown here is derived from an EMBL/GenBank/DDBJ whole genome shotgun (WGS) entry which is preliminary data.</text>
</comment>
<evidence type="ECO:0000313" key="4">
    <source>
        <dbReference type="Proteomes" id="UP000276133"/>
    </source>
</evidence>
<reference evidence="3 4" key="1">
    <citation type="journal article" date="2018" name="Sci. Rep.">
        <title>Genomic signatures of local adaptation to the degree of environmental predictability in rotifers.</title>
        <authorList>
            <person name="Franch-Gras L."/>
            <person name="Hahn C."/>
            <person name="Garcia-Roger E.M."/>
            <person name="Carmona M.J."/>
            <person name="Serra M."/>
            <person name="Gomez A."/>
        </authorList>
    </citation>
    <scope>NUCLEOTIDE SEQUENCE [LARGE SCALE GENOMIC DNA]</scope>
    <source>
        <strain evidence="3">HYR1</strain>
    </source>
</reference>
<feature type="region of interest" description="Disordered" evidence="1">
    <location>
        <begin position="234"/>
        <end position="256"/>
    </location>
</feature>
<dbReference type="AlphaFoldDB" id="A0A3M7RPB9"/>
<gene>
    <name evidence="3" type="ORF">BpHYR1_026911</name>
</gene>
<sequence>MVQIIKKTNGIFDFQLAFFLLFSVFAFFLIYTATFGQTLGHIFQNIVARLEQQSEIILANFDLFIQTIVRHFELNVIPCDHIALAQIFVHIERPDLVLNGFAQFLATLKVPNQVGHRMVLAKFVIEQIPIFATLYLLSASTQHNYFFLCPLLNIDASHSLFPMGHHIAKLFFNYLDTVGISNLALEPPAFVHQLALGTRVDLVGVLDGHGQIVSHIQQVFVFGRLFARVKTLKKPGGQNASKKGECRGVGSAPERH</sequence>
<evidence type="ECO:0000313" key="3">
    <source>
        <dbReference type="EMBL" id="RNA25250.1"/>
    </source>
</evidence>
<proteinExistence type="predicted"/>
<feature type="transmembrane region" description="Helical" evidence="2">
    <location>
        <begin position="12"/>
        <end position="31"/>
    </location>
</feature>